<gene>
    <name evidence="1" type="ORF">SB6410_00769</name>
</gene>
<dbReference type="InterPro" id="IPR006429">
    <property type="entry name" value="Phage_lambda_portal"/>
</dbReference>
<dbReference type="Proteomes" id="UP000318567">
    <property type="component" value="Unassembled WGS sequence"/>
</dbReference>
<accession>A0A9Q9S407</accession>
<proteinExistence type="inferred from homology"/>
<evidence type="ECO:0008006" key="3">
    <source>
        <dbReference type="Google" id="ProtNLM"/>
    </source>
</evidence>
<dbReference type="HAMAP" id="MF_04135">
    <property type="entry name" value="PORTAL_LAMBDA"/>
    <property type="match status" value="1"/>
</dbReference>
<reference evidence="1 2" key="1">
    <citation type="submission" date="2019-07" db="EMBL/GenBank/DDBJ databases">
        <authorList>
            <person name="Brisse S."/>
            <person name="Rodrigues C."/>
            <person name="Thorpe H."/>
        </authorList>
    </citation>
    <scope>NUCLEOTIDE SEQUENCE [LARGE SCALE GENOMIC DNA]</scope>
    <source>
        <strain evidence="1">SB6410</strain>
    </source>
</reference>
<dbReference type="GO" id="GO:0005198">
    <property type="term" value="F:structural molecule activity"/>
    <property type="evidence" value="ECO:0007669"/>
    <property type="project" value="InterPro"/>
</dbReference>
<evidence type="ECO:0000313" key="2">
    <source>
        <dbReference type="Proteomes" id="UP000318567"/>
    </source>
</evidence>
<dbReference type="NCBIfam" id="TIGR01539">
    <property type="entry name" value="portal_lambda"/>
    <property type="match status" value="1"/>
</dbReference>
<dbReference type="Pfam" id="PF05136">
    <property type="entry name" value="Phage_portal_2"/>
    <property type="match status" value="1"/>
</dbReference>
<sequence>MKLPALVGPDGKTSLREYAGYHGGAGGFGGQLRAWNPPSESGDAALLPNFQRGNARADDLVRNNGLAANAVQLHQDHIVGSFFRLSHRPAWRYLGISEEDARAFAGECEDAWKEYAEDDHCFIDAERKRTFTMMIREGVAMHTFNGELFTQATWDTSSDRLFRTQFKMVSPKRIGNPGNQGDTRNCRAGVKINDVGAALGYYVSEDNYPGWMAQKWNYIPRELPGGRTAFIHVFEPMEDGQTRGANQFYSVMEQMKMLDTLQNTQLQSAIVKAMYAATIESEMDTQTAMDFILGADNPEQTKKLNGWLGEIATYYAAAPVRLGGAKVPHLMPGDSLNLQSAQNTDNGYSVFEQSLLRYIAAGLGVSYEQLSRNYSQMSYSTARASANESWAYFMGRRKFIASRQASMMFLCWLEEAIVRRVVTLPSRARYSFQEARTSWANCDWIGSGRMAIDGLKEVQEAVMLIEAGLSTYEKECAKRGDDYQEIFAQQVRETMERRQAGLKPPSWAAAAFQSGLDNSGKEEQDDARAA</sequence>
<name>A0A9Q9S407_9ENTR</name>
<evidence type="ECO:0000313" key="1">
    <source>
        <dbReference type="EMBL" id="VUS24270.1"/>
    </source>
</evidence>
<comment type="caution">
    <text evidence="1">The sequence shown here is derived from an EMBL/GenBank/DDBJ whole genome shotgun (WGS) entry which is preliminary data.</text>
</comment>
<dbReference type="RefSeq" id="WP_126488844.1">
    <property type="nucleotide sequence ID" value="NZ_CABGGO010000001.1"/>
</dbReference>
<protein>
    <recommendedName>
        <fullName evidence="3">Phage portal protein</fullName>
    </recommendedName>
</protein>
<dbReference type="GO" id="GO:0019068">
    <property type="term" value="P:virion assembly"/>
    <property type="evidence" value="ECO:0007669"/>
    <property type="project" value="InterPro"/>
</dbReference>
<dbReference type="AlphaFoldDB" id="A0A9Q9S407"/>
<dbReference type="EMBL" id="CABGGO010000001">
    <property type="protein sequence ID" value="VUS24270.1"/>
    <property type="molecule type" value="Genomic_DNA"/>
</dbReference>
<organism evidence="1 2">
    <name type="scientific">Klebsiella pasteurii</name>
    <dbReference type="NCBI Taxonomy" id="2587529"/>
    <lineage>
        <taxon>Bacteria</taxon>
        <taxon>Pseudomonadati</taxon>
        <taxon>Pseudomonadota</taxon>
        <taxon>Gammaproteobacteria</taxon>
        <taxon>Enterobacterales</taxon>
        <taxon>Enterobacteriaceae</taxon>
        <taxon>Klebsiella/Raoultella group</taxon>
        <taxon>Klebsiella</taxon>
    </lineage>
</organism>